<reference evidence="16 17" key="1">
    <citation type="submission" date="2019-07" db="EMBL/GenBank/DDBJ databases">
        <title>Genomic Encyclopedia of Type Strains, Phase I: the one thousand microbial genomes (KMG-I) project.</title>
        <authorList>
            <person name="Kyrpides N."/>
        </authorList>
    </citation>
    <scope>NUCLEOTIDE SEQUENCE [LARGE SCALE GENOMIC DNA]</scope>
    <source>
        <strain evidence="16 17">DSM 6562</strain>
    </source>
</reference>
<feature type="region of interest" description="Flexible loop" evidence="10">
    <location>
        <begin position="129"/>
        <end position="139"/>
    </location>
</feature>
<keyword evidence="9 10" id="KW-0630">Potassium</keyword>
<keyword evidence="5 10" id="KW-0479">Metal-binding</keyword>
<dbReference type="InterPro" id="IPR022628">
    <property type="entry name" value="S-AdoMet_synt_N"/>
</dbReference>
<dbReference type="GO" id="GO:0004478">
    <property type="term" value="F:methionine adenosyltransferase activity"/>
    <property type="evidence" value="ECO:0007669"/>
    <property type="project" value="UniProtKB-UniRule"/>
</dbReference>
<feature type="binding site" description="in other chain" evidence="10">
    <location>
        <position position="129"/>
    </location>
    <ligand>
        <name>L-methionine</name>
        <dbReference type="ChEBI" id="CHEBI:57844"/>
        <note>ligand shared between two neighboring subunits</note>
    </ligand>
</feature>
<comment type="cofactor">
    <cofactor evidence="10">
        <name>Mg(2+)</name>
        <dbReference type="ChEBI" id="CHEBI:18420"/>
    </cofactor>
    <text evidence="10">Binds 2 divalent ions per subunit.</text>
</comment>
<evidence type="ECO:0000256" key="3">
    <source>
        <dbReference type="ARBA" id="ARBA00022563"/>
    </source>
</evidence>
<keyword evidence="8 10" id="KW-0460">Magnesium</keyword>
<comment type="pathway">
    <text evidence="1 10">Amino-acid biosynthesis; S-adenosyl-L-methionine biosynthesis; S-adenosyl-L-methionine from L-methionine: step 1/1.</text>
</comment>
<keyword evidence="7 10" id="KW-0067">ATP-binding</keyword>
<dbReference type="Pfam" id="PF00438">
    <property type="entry name" value="S-AdoMet_synt_N"/>
    <property type="match status" value="1"/>
</dbReference>
<dbReference type="GO" id="GO:0006730">
    <property type="term" value="P:one-carbon metabolic process"/>
    <property type="evidence" value="ECO:0007669"/>
    <property type="project" value="UniProtKB-KW"/>
</dbReference>
<evidence type="ECO:0000256" key="9">
    <source>
        <dbReference type="ARBA" id="ARBA00022958"/>
    </source>
</evidence>
<comment type="catalytic activity">
    <reaction evidence="10">
        <text>L-methionine + ATP + H2O = S-adenosyl-L-methionine + phosphate + diphosphate</text>
        <dbReference type="Rhea" id="RHEA:21080"/>
        <dbReference type="ChEBI" id="CHEBI:15377"/>
        <dbReference type="ChEBI" id="CHEBI:30616"/>
        <dbReference type="ChEBI" id="CHEBI:33019"/>
        <dbReference type="ChEBI" id="CHEBI:43474"/>
        <dbReference type="ChEBI" id="CHEBI:57844"/>
        <dbReference type="ChEBI" id="CHEBI:59789"/>
        <dbReference type="EC" id="2.5.1.6"/>
    </reaction>
</comment>
<dbReference type="InterPro" id="IPR002133">
    <property type="entry name" value="S-AdoMet_synthetase"/>
</dbReference>
<dbReference type="GO" id="GO:0000287">
    <property type="term" value="F:magnesium ion binding"/>
    <property type="evidence" value="ECO:0007669"/>
    <property type="project" value="UniProtKB-UniRule"/>
</dbReference>
<dbReference type="Gene3D" id="3.30.300.10">
    <property type="match status" value="3"/>
</dbReference>
<dbReference type="GO" id="GO:0006556">
    <property type="term" value="P:S-adenosylmethionine biosynthetic process"/>
    <property type="evidence" value="ECO:0007669"/>
    <property type="project" value="UniProtKB-UniRule"/>
</dbReference>
<feature type="transmembrane region" description="Helical" evidence="12">
    <location>
        <begin position="6"/>
        <end position="25"/>
    </location>
</feature>
<dbReference type="FunFam" id="3.30.300.10:FF:000003">
    <property type="entry name" value="S-adenosylmethionine synthase"/>
    <property type="match status" value="1"/>
</dbReference>
<evidence type="ECO:0000256" key="7">
    <source>
        <dbReference type="ARBA" id="ARBA00022840"/>
    </source>
</evidence>
<feature type="binding site" description="in other chain" evidence="10">
    <location>
        <position position="311"/>
    </location>
    <ligand>
        <name>L-methionine</name>
        <dbReference type="ChEBI" id="CHEBI:57844"/>
        <note>ligand shared between two neighboring subunits</note>
    </ligand>
</feature>
<evidence type="ECO:0000313" key="16">
    <source>
        <dbReference type="EMBL" id="TYO94807.1"/>
    </source>
</evidence>
<feature type="binding site" description="in other chain" evidence="10">
    <location>
        <position position="86"/>
    </location>
    <ligand>
        <name>L-methionine</name>
        <dbReference type="ChEBI" id="CHEBI:57844"/>
        <note>ligand shared between two neighboring subunits</note>
    </ligand>
</feature>
<comment type="caution">
    <text evidence="16">The sequence shown here is derived from an EMBL/GenBank/DDBJ whole genome shotgun (WGS) entry which is preliminary data.</text>
</comment>
<evidence type="ECO:0000256" key="4">
    <source>
        <dbReference type="ARBA" id="ARBA00022679"/>
    </source>
</evidence>
<evidence type="ECO:0000256" key="1">
    <source>
        <dbReference type="ARBA" id="ARBA00005224"/>
    </source>
</evidence>
<evidence type="ECO:0000256" key="10">
    <source>
        <dbReference type="HAMAP-Rule" id="MF_00086"/>
    </source>
</evidence>
<dbReference type="SUPFAM" id="SSF55973">
    <property type="entry name" value="S-adenosylmethionine synthetase"/>
    <property type="match status" value="3"/>
</dbReference>
<evidence type="ECO:0000256" key="2">
    <source>
        <dbReference type="ARBA" id="ARBA00009685"/>
    </source>
</evidence>
<feature type="binding site" evidence="10">
    <location>
        <position position="47"/>
    </location>
    <ligand>
        <name>Mg(2+)</name>
        <dbReference type="ChEBI" id="CHEBI:18420"/>
    </ligand>
</feature>
<feature type="domain" description="S-adenosylmethionine synthetase central" evidence="14">
    <location>
        <begin position="156"/>
        <end position="272"/>
    </location>
</feature>
<dbReference type="AlphaFoldDB" id="A0A5S4ZPK3"/>
<feature type="domain" description="S-adenosylmethionine synthetase C-terminal" evidence="15">
    <location>
        <begin position="274"/>
        <end position="412"/>
    </location>
</feature>
<evidence type="ECO:0000259" key="14">
    <source>
        <dbReference type="Pfam" id="PF02772"/>
    </source>
</evidence>
<dbReference type="GO" id="GO:0005737">
    <property type="term" value="C:cytoplasm"/>
    <property type="evidence" value="ECO:0007669"/>
    <property type="project" value="UniProtKB-SubCell"/>
</dbReference>
<keyword evidence="3 10" id="KW-0554">One-carbon metabolism</keyword>
<dbReference type="GO" id="GO:0005524">
    <property type="term" value="F:ATP binding"/>
    <property type="evidence" value="ECO:0007669"/>
    <property type="project" value="UniProtKB-UniRule"/>
</dbReference>
<dbReference type="UniPathway" id="UPA00315">
    <property type="reaction ID" value="UER00080"/>
</dbReference>
<comment type="subunit">
    <text evidence="10">Homotetramer; dimer of dimers.</text>
</comment>
<feature type="domain" description="S-adenosylmethionine synthetase N-terminal" evidence="13">
    <location>
        <begin position="34"/>
        <end position="131"/>
    </location>
</feature>
<dbReference type="Pfam" id="PF02773">
    <property type="entry name" value="S-AdoMet_synt_C"/>
    <property type="match status" value="1"/>
</dbReference>
<dbReference type="InterPro" id="IPR022636">
    <property type="entry name" value="S-AdoMet_synthetase_sfam"/>
</dbReference>
<evidence type="ECO:0000256" key="6">
    <source>
        <dbReference type="ARBA" id="ARBA00022741"/>
    </source>
</evidence>
<feature type="binding site" evidence="10">
    <location>
        <position position="280"/>
    </location>
    <ligand>
        <name>ATP</name>
        <dbReference type="ChEBI" id="CHEBI:30616"/>
        <note>ligand shared between two neighboring subunits</note>
    </ligand>
</feature>
<feature type="binding site" description="in other chain" evidence="10">
    <location>
        <begin position="205"/>
        <end position="207"/>
    </location>
    <ligand>
        <name>ATP</name>
        <dbReference type="ChEBI" id="CHEBI:30616"/>
        <note>ligand shared between two neighboring subunits</note>
    </ligand>
</feature>
<evidence type="ECO:0000256" key="11">
    <source>
        <dbReference type="RuleBase" id="RU004462"/>
    </source>
</evidence>
<feature type="binding site" description="in other chain" evidence="10">
    <location>
        <position position="45"/>
    </location>
    <ligand>
        <name>ATP</name>
        <dbReference type="ChEBI" id="CHEBI:30616"/>
        <note>ligand shared between two neighboring subunits</note>
    </ligand>
</feature>
<keyword evidence="4 10" id="KW-0808">Transferase</keyword>
<keyword evidence="17" id="KW-1185">Reference proteome</keyword>
<dbReference type="Proteomes" id="UP000323166">
    <property type="component" value="Unassembled WGS sequence"/>
</dbReference>
<dbReference type="PIRSF" id="PIRSF000497">
    <property type="entry name" value="MAT"/>
    <property type="match status" value="1"/>
</dbReference>
<dbReference type="CDD" id="cd18079">
    <property type="entry name" value="S-AdoMet_synt"/>
    <property type="match status" value="1"/>
</dbReference>
<evidence type="ECO:0000259" key="13">
    <source>
        <dbReference type="Pfam" id="PF00438"/>
    </source>
</evidence>
<dbReference type="FunFam" id="3.30.300.10:FF:000004">
    <property type="entry name" value="S-adenosylmethionine synthase"/>
    <property type="match status" value="1"/>
</dbReference>
<comment type="function">
    <text evidence="10">Catalyzes the formation of S-adenosylmethionine (AdoMet) from methionine and ATP. The overall synthetic reaction is composed of two sequential steps, AdoMet formation and the subsequent tripolyphosphate hydrolysis which occurs prior to release of AdoMet from the enzyme.</text>
</comment>
<dbReference type="PROSITE" id="PS00376">
    <property type="entry name" value="ADOMET_SYNTHASE_1"/>
    <property type="match status" value="1"/>
</dbReference>
<keyword evidence="6 10" id="KW-0547">Nucleotide-binding</keyword>
<keyword evidence="12" id="KW-0472">Membrane</keyword>
<feature type="binding site" evidence="10">
    <location>
        <position position="280"/>
    </location>
    <ligand>
        <name>L-methionine</name>
        <dbReference type="ChEBI" id="CHEBI:57844"/>
        <note>ligand shared between two neighboring subunits</note>
    </ligand>
</feature>
<dbReference type="HAMAP" id="MF_00086">
    <property type="entry name" value="S_AdoMet_synth1"/>
    <property type="match status" value="1"/>
</dbReference>
<feature type="binding site" evidence="10">
    <location>
        <position position="307"/>
    </location>
    <ligand>
        <name>ATP</name>
        <dbReference type="ChEBI" id="CHEBI:30616"/>
        <note>ligand shared between two neighboring subunits</note>
    </ligand>
</feature>
<protein>
    <recommendedName>
        <fullName evidence="10">S-adenosylmethionine synthase</fullName>
        <shortName evidence="10">AdoMet synthase</shortName>
        <ecNumber evidence="10">2.5.1.6</ecNumber>
    </recommendedName>
    <alternativeName>
        <fullName evidence="10">MAT</fullName>
    </alternativeName>
    <alternativeName>
        <fullName evidence="10">Methionine adenosyltransferase</fullName>
    </alternativeName>
</protein>
<proteinExistence type="inferred from homology"/>
<sequence length="426" mass="46829">MPVKRIFVLMAIIYIAGLRITVAVTKEVYLLARRLFTSESVTEGHPDKIADQISDAILDEIIGQDPYARVACETLVTTGLVLVSGEITTKCYVDIPRVVRETVREVGYTRAKYGFDCDTCAVLTSIDEQSPDIAMGVDKALEVRSGEIVDEKLESTGAGDQGMMFGYASNETPELMPMPISLAHRLARRLAVARKTMELPYLRPDGKSQVTVEYEDGRPVRLDTIIISTQHAPRASLDMIREDVIEKVIKPTVPKDMIDENTRYLINPTGRFVVGGPQGDTGLTGRKLIVDTYGGMARNGGGALSGKDPTKVDRSASYALRYVAKNIVAAGLADKCELQVAYAIGVARPVSVAVETFGTGKVDEEKLVRVIQEVFDLRPAAIIKNLDLRRPIYKNTAAYGHFGRRDIVLPWESTDKVDVLRSAFNM</sequence>
<dbReference type="InterPro" id="IPR022631">
    <property type="entry name" value="ADOMET_SYNTHASE_CS"/>
</dbReference>
<dbReference type="InterPro" id="IPR022630">
    <property type="entry name" value="S-AdoMet_synt_C"/>
</dbReference>
<dbReference type="EMBL" id="VNHM01000011">
    <property type="protein sequence ID" value="TYO94807.1"/>
    <property type="molecule type" value="Genomic_DNA"/>
</dbReference>
<comment type="subcellular location">
    <subcellularLocation>
        <location evidence="10">Cytoplasm</location>
    </subcellularLocation>
</comment>
<evidence type="ECO:0000259" key="15">
    <source>
        <dbReference type="Pfam" id="PF02773"/>
    </source>
</evidence>
<comment type="cofactor">
    <cofactor evidence="10">
        <name>K(+)</name>
        <dbReference type="ChEBI" id="CHEBI:29103"/>
    </cofactor>
    <text evidence="10">Binds 1 potassium ion per subunit.</text>
</comment>
<evidence type="ECO:0000256" key="12">
    <source>
        <dbReference type="SAM" id="Phobius"/>
    </source>
</evidence>
<comment type="similarity">
    <text evidence="2 10 11">Belongs to the AdoMet synthase family.</text>
</comment>
<dbReference type="EC" id="2.5.1.6" evidence="10"/>
<organism evidence="16 17">
    <name type="scientific">Desulfallas thermosapovorans DSM 6562</name>
    <dbReference type="NCBI Taxonomy" id="1121431"/>
    <lineage>
        <taxon>Bacteria</taxon>
        <taxon>Bacillati</taxon>
        <taxon>Bacillota</taxon>
        <taxon>Clostridia</taxon>
        <taxon>Eubacteriales</taxon>
        <taxon>Desulfallaceae</taxon>
        <taxon>Desulfallas</taxon>
    </lineage>
</organism>
<feature type="binding site" description="in other chain" evidence="10">
    <location>
        <begin position="271"/>
        <end position="272"/>
    </location>
    <ligand>
        <name>ATP</name>
        <dbReference type="ChEBI" id="CHEBI:30616"/>
        <note>ligand shared between two neighboring subunits</note>
    </ligand>
</feature>
<dbReference type="Pfam" id="PF02772">
    <property type="entry name" value="S-AdoMet_synt_M"/>
    <property type="match status" value="1"/>
</dbReference>
<keyword evidence="12" id="KW-1133">Transmembrane helix</keyword>
<evidence type="ECO:0000313" key="17">
    <source>
        <dbReference type="Proteomes" id="UP000323166"/>
    </source>
</evidence>
<dbReference type="PANTHER" id="PTHR11964">
    <property type="entry name" value="S-ADENOSYLMETHIONINE SYNTHETASE"/>
    <property type="match status" value="1"/>
</dbReference>
<keyword evidence="12" id="KW-0812">Transmembrane</keyword>
<feature type="binding site" evidence="10">
    <location>
        <position position="303"/>
    </location>
    <ligand>
        <name>ATP</name>
        <dbReference type="ChEBI" id="CHEBI:30616"/>
        <note>ligand shared between two neighboring subunits</note>
    </ligand>
</feature>
<feature type="binding site" description="in other chain" evidence="10">
    <location>
        <begin position="286"/>
        <end position="287"/>
    </location>
    <ligand>
        <name>ATP</name>
        <dbReference type="ChEBI" id="CHEBI:30616"/>
        <note>ligand shared between two neighboring subunits</note>
    </ligand>
</feature>
<accession>A0A5S4ZPK3</accession>
<dbReference type="InterPro" id="IPR022629">
    <property type="entry name" value="S-AdoMet_synt_central"/>
</dbReference>
<evidence type="ECO:0000256" key="5">
    <source>
        <dbReference type="ARBA" id="ARBA00022723"/>
    </source>
</evidence>
<name>A0A5S4ZPK3_9FIRM</name>
<gene>
    <name evidence="10" type="primary">metK</name>
    <name evidence="16" type="ORF">LX24_02059</name>
</gene>
<dbReference type="NCBIfam" id="TIGR01034">
    <property type="entry name" value="metK"/>
    <property type="match status" value="1"/>
</dbReference>
<keyword evidence="10" id="KW-0963">Cytoplasm</keyword>
<feature type="binding site" evidence="10">
    <location>
        <position position="73"/>
    </location>
    <ligand>
        <name>K(+)</name>
        <dbReference type="ChEBI" id="CHEBI:29103"/>
    </ligand>
</feature>
<evidence type="ECO:0000256" key="8">
    <source>
        <dbReference type="ARBA" id="ARBA00022842"/>
    </source>
</evidence>